<protein>
    <recommendedName>
        <fullName evidence="3">Integrase catalytic domain-containing protein</fullName>
    </recommendedName>
</protein>
<organism evidence="1 2">
    <name type="scientific">Paenibacillus sediminis</name>
    <dbReference type="NCBI Taxonomy" id="664909"/>
    <lineage>
        <taxon>Bacteria</taxon>
        <taxon>Bacillati</taxon>
        <taxon>Bacillota</taxon>
        <taxon>Bacilli</taxon>
        <taxon>Bacillales</taxon>
        <taxon>Paenibacillaceae</taxon>
        <taxon>Paenibacillus</taxon>
    </lineage>
</organism>
<dbReference type="Proteomes" id="UP001519273">
    <property type="component" value="Unassembled WGS sequence"/>
</dbReference>
<dbReference type="RefSeq" id="WP_209845773.1">
    <property type="nucleotide sequence ID" value="NZ_CBCRVE010000001.1"/>
</dbReference>
<proteinExistence type="predicted"/>
<evidence type="ECO:0000313" key="1">
    <source>
        <dbReference type="EMBL" id="MBP1936026.1"/>
    </source>
</evidence>
<reference evidence="1 2" key="1">
    <citation type="submission" date="2021-03" db="EMBL/GenBank/DDBJ databases">
        <title>Genomic Encyclopedia of Type Strains, Phase IV (KMG-IV): sequencing the most valuable type-strain genomes for metagenomic binning, comparative biology and taxonomic classification.</title>
        <authorList>
            <person name="Goeker M."/>
        </authorList>
    </citation>
    <scope>NUCLEOTIDE SEQUENCE [LARGE SCALE GENOMIC DNA]</scope>
    <source>
        <strain evidence="1 2">DSM 23491</strain>
    </source>
</reference>
<evidence type="ECO:0008006" key="3">
    <source>
        <dbReference type="Google" id="ProtNLM"/>
    </source>
</evidence>
<keyword evidence="2" id="KW-1185">Reference proteome</keyword>
<gene>
    <name evidence="1" type="ORF">J2Z20_000887</name>
</gene>
<name>A0ABS4H0L3_9BACL</name>
<accession>A0ABS4H0L3</accession>
<comment type="caution">
    <text evidence="1">The sequence shown here is derived from an EMBL/GenBank/DDBJ whole genome shotgun (WGS) entry which is preliminary data.</text>
</comment>
<sequence>MTTGSHPKDPRRNNPEKIAKKYVFRAEELEQLIEVAIANYNTSLHSSLGISPLEAMEQRIKYQDMIPRQLSEQERVESNFFSLQTTRVVQGNKNTGKRPHINYEGVPYSSTLPARNFSLVGEKLIVDVNIDDISILKVYLPDGQELDYLKAKGPWGRMPHTLRTRKTINKLVREDKLKFDDVTSPIDALESWLEENSTSYKKPRNELAT</sequence>
<dbReference type="EMBL" id="JAGGKP010000001">
    <property type="protein sequence ID" value="MBP1936026.1"/>
    <property type="molecule type" value="Genomic_DNA"/>
</dbReference>
<evidence type="ECO:0000313" key="2">
    <source>
        <dbReference type="Proteomes" id="UP001519273"/>
    </source>
</evidence>